<dbReference type="AlphaFoldDB" id="I3TEB4"/>
<keyword evidence="1" id="KW-0472">Membrane</keyword>
<keyword evidence="1" id="KW-1133">Transmembrane helix</keyword>
<sequence>MRQIVRFLVYLVIGVVLLSLSILTLLWSIGYMQAGFVATSLLSALIGFTLLSAGLYILRLSAYVYALEKGGGVERVEGKS</sequence>
<dbReference type="Proteomes" id="UP000005270">
    <property type="component" value="Chromosome"/>
</dbReference>
<dbReference type="STRING" id="1184251.TCELL_0678"/>
<feature type="transmembrane region" description="Helical" evidence="1">
    <location>
        <begin position="35"/>
        <end position="58"/>
    </location>
</feature>
<gene>
    <name evidence="2" type="ordered locus">TCELL_0678</name>
</gene>
<protein>
    <submittedName>
        <fullName evidence="2">Uncharacterized protein</fullName>
    </submittedName>
</protein>
<dbReference type="GeneID" id="13012991"/>
<evidence type="ECO:0000313" key="3">
    <source>
        <dbReference type="Proteomes" id="UP000005270"/>
    </source>
</evidence>
<dbReference type="EMBL" id="CP003531">
    <property type="protein sequence ID" value="AFK51102.1"/>
    <property type="molecule type" value="Genomic_DNA"/>
</dbReference>
<keyword evidence="3" id="KW-1185">Reference proteome</keyword>
<feature type="transmembrane region" description="Helical" evidence="1">
    <location>
        <begin position="7"/>
        <end position="29"/>
    </location>
</feature>
<dbReference type="HOGENOM" id="CLU_188833_0_0_2"/>
<dbReference type="eggNOG" id="arCOG10998">
    <property type="taxonomic scope" value="Archaea"/>
</dbReference>
<organism evidence="2 3">
    <name type="scientific">Thermogladius calderae (strain DSM 22663 / VKM B-2946 / 1633)</name>
    <dbReference type="NCBI Taxonomy" id="1184251"/>
    <lineage>
        <taxon>Archaea</taxon>
        <taxon>Thermoproteota</taxon>
        <taxon>Thermoprotei</taxon>
        <taxon>Desulfurococcales</taxon>
        <taxon>Desulfurococcaceae</taxon>
        <taxon>Thermogladius</taxon>
    </lineage>
</organism>
<proteinExistence type="predicted"/>
<evidence type="ECO:0000313" key="2">
    <source>
        <dbReference type="EMBL" id="AFK51102.1"/>
    </source>
</evidence>
<evidence type="ECO:0000256" key="1">
    <source>
        <dbReference type="SAM" id="Phobius"/>
    </source>
</evidence>
<dbReference type="InParanoid" id="I3TEB4"/>
<keyword evidence="1" id="KW-0812">Transmembrane</keyword>
<accession>I3TEB4</accession>
<dbReference type="KEGG" id="thg:TCELL_0678"/>
<name>I3TEB4_THEC1</name>
<reference evidence="2 3" key="1">
    <citation type="journal article" date="2012" name="J. Bacteriol.">
        <title>Complete genome sequence of the hyperthermophilic cellulolytic Crenarchaeon 'Thermogladius cellulolyticus' 1633.</title>
        <authorList>
            <person name="Mardanov A.V."/>
            <person name="Kochetkova T.V."/>
            <person name="Beletsky A.V."/>
            <person name="Bonch-Osmolovskaya E.A."/>
            <person name="Ravin N.V."/>
            <person name="Skryabin K.G."/>
        </authorList>
    </citation>
    <scope>NUCLEOTIDE SEQUENCE [LARGE SCALE GENOMIC DNA]</scope>
    <source>
        <strain evidence="3">DSM 22663 / VKM B-2946 / 1633</strain>
    </source>
</reference>
<dbReference type="RefSeq" id="WP_014737352.1">
    <property type="nucleotide sequence ID" value="NC_017954.1"/>
</dbReference>